<feature type="signal peptide" evidence="1">
    <location>
        <begin position="1"/>
        <end position="24"/>
    </location>
</feature>
<protein>
    <submittedName>
        <fullName evidence="2">Uncharacterized protein</fullName>
    </submittedName>
</protein>
<name>A0A1H3KMY1_9RHOB</name>
<accession>A0A1H3KMY1</accession>
<keyword evidence="1" id="KW-0732">Signal</keyword>
<dbReference type="GeneID" id="78124707"/>
<evidence type="ECO:0000313" key="2">
    <source>
        <dbReference type="EMBL" id="SDY53396.1"/>
    </source>
</evidence>
<evidence type="ECO:0000256" key="1">
    <source>
        <dbReference type="SAM" id="SignalP"/>
    </source>
</evidence>
<dbReference type="OrthoDB" id="7873577at2"/>
<proteinExistence type="predicted"/>
<dbReference type="EMBL" id="FNPR01000002">
    <property type="protein sequence ID" value="SDY53396.1"/>
    <property type="molecule type" value="Genomic_DNA"/>
</dbReference>
<sequence>MRNLLMAAALFWPSVYGLATGAQAGETVLLFEDTDDLPPPYKQWWYATQADNSSYDQAYEVFIRGEGKRGDFFGILRVDCLNAKHSEWLATGGIMSAGAVPARAISELRQQTCKNGG</sequence>
<evidence type="ECO:0000313" key="3">
    <source>
        <dbReference type="Proteomes" id="UP000199026"/>
    </source>
</evidence>
<dbReference type="Proteomes" id="UP000199026">
    <property type="component" value="Unassembled WGS sequence"/>
</dbReference>
<dbReference type="AlphaFoldDB" id="A0A1H3KMY1"/>
<feature type="chain" id="PRO_5011788115" evidence="1">
    <location>
        <begin position="25"/>
        <end position="117"/>
    </location>
</feature>
<organism evidence="2 3">
    <name type="scientific">Lentibacter algarum</name>
    <dbReference type="NCBI Taxonomy" id="576131"/>
    <lineage>
        <taxon>Bacteria</taxon>
        <taxon>Pseudomonadati</taxon>
        <taxon>Pseudomonadota</taxon>
        <taxon>Alphaproteobacteria</taxon>
        <taxon>Rhodobacterales</taxon>
        <taxon>Roseobacteraceae</taxon>
        <taxon>Lentibacter</taxon>
    </lineage>
</organism>
<dbReference type="RefSeq" id="WP_089890713.1">
    <property type="nucleotide sequence ID" value="NZ_CALJFH010000012.1"/>
</dbReference>
<dbReference type="STRING" id="576131.SAMN05444486_102641"/>
<reference evidence="2 3" key="1">
    <citation type="submission" date="2016-10" db="EMBL/GenBank/DDBJ databases">
        <authorList>
            <person name="de Groot N.N."/>
        </authorList>
    </citation>
    <scope>NUCLEOTIDE SEQUENCE [LARGE SCALE GENOMIC DNA]</scope>
    <source>
        <strain evidence="2 3">DSM 24677</strain>
    </source>
</reference>
<keyword evidence="3" id="KW-1185">Reference proteome</keyword>
<gene>
    <name evidence="2" type="ORF">SAMN05444486_102641</name>
</gene>